<dbReference type="RefSeq" id="WP_344739641.1">
    <property type="nucleotide sequence ID" value="NZ_BAAAYU010000005.1"/>
</dbReference>
<evidence type="ECO:0000313" key="3">
    <source>
        <dbReference type="Proteomes" id="UP001501697"/>
    </source>
</evidence>
<dbReference type="EMBL" id="BAAAYU010000005">
    <property type="protein sequence ID" value="GAA3642654.1"/>
    <property type="molecule type" value="Genomic_DNA"/>
</dbReference>
<feature type="transmembrane region" description="Helical" evidence="1">
    <location>
        <begin position="58"/>
        <end position="78"/>
    </location>
</feature>
<evidence type="ECO:0000256" key="1">
    <source>
        <dbReference type="SAM" id="Phobius"/>
    </source>
</evidence>
<evidence type="ECO:0008006" key="4">
    <source>
        <dbReference type="Google" id="ProtNLM"/>
    </source>
</evidence>
<accession>A0ABP7AY40</accession>
<feature type="transmembrane region" description="Helical" evidence="1">
    <location>
        <begin position="85"/>
        <end position="108"/>
    </location>
</feature>
<name>A0ABP7AY40_9MICO</name>
<organism evidence="2 3">
    <name type="scientific">Microbacterium awajiense</name>
    <dbReference type="NCBI Taxonomy" id="415214"/>
    <lineage>
        <taxon>Bacteria</taxon>
        <taxon>Bacillati</taxon>
        <taxon>Actinomycetota</taxon>
        <taxon>Actinomycetes</taxon>
        <taxon>Micrococcales</taxon>
        <taxon>Microbacteriaceae</taxon>
        <taxon>Microbacterium</taxon>
    </lineage>
</organism>
<sequence>MTGGLIAVPRRGTPNHRRWMIRALAIGVLPPLAGLSGAVTLWLFALTEPGEAPVFSDIAVLAVIVLVAAAVLGFLATLDVRTRTAGVATLVIAALLNPASFALVQAAAGVQW</sequence>
<keyword evidence="3" id="KW-1185">Reference proteome</keyword>
<keyword evidence="1" id="KW-1133">Transmembrane helix</keyword>
<dbReference type="Proteomes" id="UP001501697">
    <property type="component" value="Unassembled WGS sequence"/>
</dbReference>
<reference evidence="3" key="1">
    <citation type="journal article" date="2019" name="Int. J. Syst. Evol. Microbiol.">
        <title>The Global Catalogue of Microorganisms (GCM) 10K type strain sequencing project: providing services to taxonomists for standard genome sequencing and annotation.</title>
        <authorList>
            <consortium name="The Broad Institute Genomics Platform"/>
            <consortium name="The Broad Institute Genome Sequencing Center for Infectious Disease"/>
            <person name="Wu L."/>
            <person name="Ma J."/>
        </authorList>
    </citation>
    <scope>NUCLEOTIDE SEQUENCE [LARGE SCALE GENOMIC DNA]</scope>
    <source>
        <strain evidence="3">JCM 16544</strain>
    </source>
</reference>
<keyword evidence="1" id="KW-0472">Membrane</keyword>
<proteinExistence type="predicted"/>
<gene>
    <name evidence="2" type="ORF">GCM10022200_28150</name>
</gene>
<comment type="caution">
    <text evidence="2">The sequence shown here is derived from an EMBL/GenBank/DDBJ whole genome shotgun (WGS) entry which is preliminary data.</text>
</comment>
<evidence type="ECO:0000313" key="2">
    <source>
        <dbReference type="EMBL" id="GAA3642654.1"/>
    </source>
</evidence>
<keyword evidence="1" id="KW-0812">Transmembrane</keyword>
<feature type="transmembrane region" description="Helical" evidence="1">
    <location>
        <begin position="21"/>
        <end position="46"/>
    </location>
</feature>
<protein>
    <recommendedName>
        <fullName evidence="4">Integral membrane protein</fullName>
    </recommendedName>
</protein>